<evidence type="ECO:0000313" key="2">
    <source>
        <dbReference type="EMBL" id="EFX71956.1"/>
    </source>
</evidence>
<protein>
    <submittedName>
        <fullName evidence="2">Uncharacterized protein</fullName>
    </submittedName>
</protein>
<dbReference type="InParanoid" id="E9H8J1"/>
<evidence type="ECO:0000313" key="3">
    <source>
        <dbReference type="Proteomes" id="UP000000305"/>
    </source>
</evidence>
<evidence type="ECO:0000256" key="1">
    <source>
        <dbReference type="SAM" id="MobiDB-lite"/>
    </source>
</evidence>
<dbReference type="KEGG" id="dpx:DAPPUDRAFT_255117"/>
<reference evidence="2 3" key="1">
    <citation type="journal article" date="2011" name="Science">
        <title>The ecoresponsive genome of Daphnia pulex.</title>
        <authorList>
            <person name="Colbourne J.K."/>
            <person name="Pfrender M.E."/>
            <person name="Gilbert D."/>
            <person name="Thomas W.K."/>
            <person name="Tucker A."/>
            <person name="Oakley T.H."/>
            <person name="Tokishita S."/>
            <person name="Aerts A."/>
            <person name="Arnold G.J."/>
            <person name="Basu M.K."/>
            <person name="Bauer D.J."/>
            <person name="Caceres C.E."/>
            <person name="Carmel L."/>
            <person name="Casola C."/>
            <person name="Choi J.H."/>
            <person name="Detter J.C."/>
            <person name="Dong Q."/>
            <person name="Dusheyko S."/>
            <person name="Eads B.D."/>
            <person name="Frohlich T."/>
            <person name="Geiler-Samerotte K.A."/>
            <person name="Gerlach D."/>
            <person name="Hatcher P."/>
            <person name="Jogdeo S."/>
            <person name="Krijgsveld J."/>
            <person name="Kriventseva E.V."/>
            <person name="Kultz D."/>
            <person name="Laforsch C."/>
            <person name="Lindquist E."/>
            <person name="Lopez J."/>
            <person name="Manak J.R."/>
            <person name="Muller J."/>
            <person name="Pangilinan J."/>
            <person name="Patwardhan R.P."/>
            <person name="Pitluck S."/>
            <person name="Pritham E.J."/>
            <person name="Rechtsteiner A."/>
            <person name="Rho M."/>
            <person name="Rogozin I.B."/>
            <person name="Sakarya O."/>
            <person name="Salamov A."/>
            <person name="Schaack S."/>
            <person name="Shapiro H."/>
            <person name="Shiga Y."/>
            <person name="Skalitzky C."/>
            <person name="Smith Z."/>
            <person name="Souvorov A."/>
            <person name="Sung W."/>
            <person name="Tang Z."/>
            <person name="Tsuchiya D."/>
            <person name="Tu H."/>
            <person name="Vos H."/>
            <person name="Wang M."/>
            <person name="Wolf Y.I."/>
            <person name="Yamagata H."/>
            <person name="Yamada T."/>
            <person name="Ye Y."/>
            <person name="Shaw J.R."/>
            <person name="Andrews J."/>
            <person name="Crease T.J."/>
            <person name="Tang H."/>
            <person name="Lucas S.M."/>
            <person name="Robertson H.M."/>
            <person name="Bork P."/>
            <person name="Koonin E.V."/>
            <person name="Zdobnov E.M."/>
            <person name="Grigoriev I.V."/>
            <person name="Lynch M."/>
            <person name="Boore J.L."/>
        </authorList>
    </citation>
    <scope>NUCLEOTIDE SEQUENCE [LARGE SCALE GENOMIC DNA]</scope>
</reference>
<dbReference type="HOGENOM" id="CLU_1074651_0_0_1"/>
<proteinExistence type="predicted"/>
<feature type="region of interest" description="Disordered" evidence="1">
    <location>
        <begin position="67"/>
        <end position="94"/>
    </location>
</feature>
<dbReference type="EMBL" id="GL732604">
    <property type="protein sequence ID" value="EFX71956.1"/>
    <property type="molecule type" value="Genomic_DNA"/>
</dbReference>
<name>E9H8J1_DAPPU</name>
<dbReference type="GO" id="GO:0043137">
    <property type="term" value="P:DNA replication, removal of RNA primer"/>
    <property type="evidence" value="ECO:0000318"/>
    <property type="project" value="GO_Central"/>
</dbReference>
<dbReference type="Proteomes" id="UP000000305">
    <property type="component" value="Unassembled WGS sequence"/>
</dbReference>
<gene>
    <name evidence="2" type="ORF">DAPPUDRAFT_255117</name>
</gene>
<sequence length="259" mass="29857">MEIQIRPGQMRHGSLQPSLQTLRRLYAILPWTLNSTFKFLGLWFDSKLLWKTHIKSLTNHCQKLKKPVPDNDEGQTGTVHTNAHDSVQKPREEQDGLRIKRIRKRKQIQPSKARYCQPFHPKGNTRITTIYPSGNPVRRIRCRILSLENQLAHPELLAKTKPQTTEPNVRVGQTDNICPNPLETQMHTRIIKEAIHLANLDVKLFLPQPALPPCYKYPPPNNPPICKTIWFPLNKKQASECRARTANTFNSLILLIPNN</sequence>
<keyword evidence="3" id="KW-1185">Reference proteome</keyword>
<organism evidence="2 3">
    <name type="scientific">Daphnia pulex</name>
    <name type="common">Water flea</name>
    <dbReference type="NCBI Taxonomy" id="6669"/>
    <lineage>
        <taxon>Eukaryota</taxon>
        <taxon>Metazoa</taxon>
        <taxon>Ecdysozoa</taxon>
        <taxon>Arthropoda</taxon>
        <taxon>Crustacea</taxon>
        <taxon>Branchiopoda</taxon>
        <taxon>Diplostraca</taxon>
        <taxon>Cladocera</taxon>
        <taxon>Anomopoda</taxon>
        <taxon>Daphniidae</taxon>
        <taxon>Daphnia</taxon>
    </lineage>
</organism>
<dbReference type="AlphaFoldDB" id="E9H8J1"/>
<accession>E9H8J1</accession>
<dbReference type="GO" id="GO:0004523">
    <property type="term" value="F:RNA-DNA hybrid ribonuclease activity"/>
    <property type="evidence" value="ECO:0000318"/>
    <property type="project" value="GO_Central"/>
</dbReference>
<feature type="compositionally biased region" description="Basic and acidic residues" evidence="1">
    <location>
        <begin position="82"/>
        <end position="94"/>
    </location>
</feature>